<dbReference type="GO" id="GO:0071203">
    <property type="term" value="C:WASH complex"/>
    <property type="evidence" value="ECO:0007669"/>
    <property type="project" value="InterPro"/>
</dbReference>
<evidence type="ECO:0000313" key="3">
    <source>
        <dbReference type="EMBL" id="KAK7108376.1"/>
    </source>
</evidence>
<evidence type="ECO:0000313" key="4">
    <source>
        <dbReference type="Proteomes" id="UP001374579"/>
    </source>
</evidence>
<feature type="compositionally biased region" description="Low complexity" evidence="2">
    <location>
        <begin position="82"/>
        <end position="121"/>
    </location>
</feature>
<reference evidence="3 4" key="1">
    <citation type="submission" date="2024-02" db="EMBL/GenBank/DDBJ databases">
        <title>Chromosome-scale genome assembly of the rough periwinkle Littorina saxatilis.</title>
        <authorList>
            <person name="De Jode A."/>
            <person name="Faria R."/>
            <person name="Formenti G."/>
            <person name="Sims Y."/>
            <person name="Smith T.P."/>
            <person name="Tracey A."/>
            <person name="Wood J.M.D."/>
            <person name="Zagrodzka Z.B."/>
            <person name="Johannesson K."/>
            <person name="Butlin R.K."/>
            <person name="Leder E.H."/>
        </authorList>
    </citation>
    <scope>NUCLEOTIDE SEQUENCE [LARGE SCALE GENOMIC DNA]</scope>
    <source>
        <strain evidence="3">Snail1</strain>
        <tissue evidence="3">Muscle</tissue>
    </source>
</reference>
<comment type="similarity">
    <text evidence="1">Belongs to the CCDC53 family.</text>
</comment>
<proteinExistence type="inferred from homology"/>
<dbReference type="Pfam" id="PF10152">
    <property type="entry name" value="CCDC53"/>
    <property type="match status" value="1"/>
</dbReference>
<dbReference type="AlphaFoldDB" id="A0AAN9GHL5"/>
<protein>
    <recommendedName>
        <fullName evidence="5">WASH complex subunit 3</fullName>
    </recommendedName>
</protein>
<evidence type="ECO:0008006" key="5">
    <source>
        <dbReference type="Google" id="ProtNLM"/>
    </source>
</evidence>
<organism evidence="3 4">
    <name type="scientific">Littorina saxatilis</name>
    <dbReference type="NCBI Taxonomy" id="31220"/>
    <lineage>
        <taxon>Eukaryota</taxon>
        <taxon>Metazoa</taxon>
        <taxon>Spiralia</taxon>
        <taxon>Lophotrochozoa</taxon>
        <taxon>Mollusca</taxon>
        <taxon>Gastropoda</taxon>
        <taxon>Caenogastropoda</taxon>
        <taxon>Littorinimorpha</taxon>
        <taxon>Littorinoidea</taxon>
        <taxon>Littorinidae</taxon>
        <taxon>Littorina</taxon>
    </lineage>
</organism>
<feature type="region of interest" description="Disordered" evidence="2">
    <location>
        <begin position="173"/>
        <end position="219"/>
    </location>
</feature>
<sequence>MDSDGLPLVGPGIDYTKVEAINQKRTIAFINHFITHTSRFLNRFSCVCEEKLENLHGRIQQLEISLSLLEAKLSSIPGLENVTAPTSSSSATGASTPAASGEAATPAVTPTATPAALPAPVENGSEAQEEPAQEEAQAANPVCKDPRYVKFFKMVQFGVPPGAVKGKMVIEGLNPDFLDTPNAPAPPGGAPAPQSSPGDDSDDDESEEASSDSDASFSD</sequence>
<accession>A0AAN9GHL5</accession>
<evidence type="ECO:0000256" key="1">
    <source>
        <dbReference type="ARBA" id="ARBA00006290"/>
    </source>
</evidence>
<dbReference type="PANTHER" id="PTHR13015">
    <property type="entry name" value="PROTEIN AD-016-RELATED"/>
    <property type="match status" value="1"/>
</dbReference>
<name>A0AAN9GHL5_9CAEN</name>
<feature type="compositionally biased region" description="Acidic residues" evidence="2">
    <location>
        <begin position="199"/>
        <end position="211"/>
    </location>
</feature>
<evidence type="ECO:0000256" key="2">
    <source>
        <dbReference type="SAM" id="MobiDB-lite"/>
    </source>
</evidence>
<gene>
    <name evidence="3" type="ORF">V1264_016123</name>
</gene>
<dbReference type="EMBL" id="JBAMIC010000004">
    <property type="protein sequence ID" value="KAK7108376.1"/>
    <property type="molecule type" value="Genomic_DNA"/>
</dbReference>
<dbReference type="PANTHER" id="PTHR13015:SF0">
    <property type="entry name" value="WASH COMPLEX SUBUNIT 3"/>
    <property type="match status" value="1"/>
</dbReference>
<dbReference type="Gene3D" id="1.20.5.110">
    <property type="match status" value="1"/>
</dbReference>
<dbReference type="InterPro" id="IPR019309">
    <property type="entry name" value="WASHC3"/>
</dbReference>
<feature type="region of interest" description="Disordered" evidence="2">
    <location>
        <begin position="82"/>
        <end position="140"/>
    </location>
</feature>
<comment type="caution">
    <text evidence="3">The sequence shown here is derived from an EMBL/GenBank/DDBJ whole genome shotgun (WGS) entry which is preliminary data.</text>
</comment>
<dbReference type="GO" id="GO:0006887">
    <property type="term" value="P:exocytosis"/>
    <property type="evidence" value="ECO:0007669"/>
    <property type="project" value="TreeGrafter"/>
</dbReference>
<keyword evidence="4" id="KW-1185">Reference proteome</keyword>
<dbReference type="GO" id="GO:0030041">
    <property type="term" value="P:actin filament polymerization"/>
    <property type="evidence" value="ECO:0007669"/>
    <property type="project" value="TreeGrafter"/>
</dbReference>
<dbReference type="Proteomes" id="UP001374579">
    <property type="component" value="Unassembled WGS sequence"/>
</dbReference>